<evidence type="ECO:0000313" key="3">
    <source>
        <dbReference type="Proteomes" id="UP000634136"/>
    </source>
</evidence>
<organism evidence="2 3">
    <name type="scientific">Senna tora</name>
    <dbReference type="NCBI Taxonomy" id="362788"/>
    <lineage>
        <taxon>Eukaryota</taxon>
        <taxon>Viridiplantae</taxon>
        <taxon>Streptophyta</taxon>
        <taxon>Embryophyta</taxon>
        <taxon>Tracheophyta</taxon>
        <taxon>Spermatophyta</taxon>
        <taxon>Magnoliopsida</taxon>
        <taxon>eudicotyledons</taxon>
        <taxon>Gunneridae</taxon>
        <taxon>Pentapetalae</taxon>
        <taxon>rosids</taxon>
        <taxon>fabids</taxon>
        <taxon>Fabales</taxon>
        <taxon>Fabaceae</taxon>
        <taxon>Caesalpinioideae</taxon>
        <taxon>Cassia clade</taxon>
        <taxon>Senna</taxon>
    </lineage>
</organism>
<proteinExistence type="predicted"/>
<comment type="caution">
    <text evidence="2">The sequence shown here is derived from an EMBL/GenBank/DDBJ whole genome shotgun (WGS) entry which is preliminary data.</text>
</comment>
<evidence type="ECO:0000256" key="1">
    <source>
        <dbReference type="SAM" id="MobiDB-lite"/>
    </source>
</evidence>
<evidence type="ECO:0000313" key="2">
    <source>
        <dbReference type="EMBL" id="KAF7814464.1"/>
    </source>
</evidence>
<name>A0A834T2B6_9FABA</name>
<gene>
    <name evidence="2" type="ORF">G2W53_028433</name>
</gene>
<dbReference type="EMBL" id="JAAIUW010000009">
    <property type="protein sequence ID" value="KAF7814464.1"/>
    <property type="molecule type" value="Genomic_DNA"/>
</dbReference>
<protein>
    <submittedName>
        <fullName evidence="2">Uncharacterized protein</fullName>
    </submittedName>
</protein>
<dbReference type="OrthoDB" id="1724644at2759"/>
<dbReference type="Proteomes" id="UP000634136">
    <property type="component" value="Unassembled WGS sequence"/>
</dbReference>
<accession>A0A834T2B6</accession>
<feature type="compositionally biased region" description="Low complexity" evidence="1">
    <location>
        <begin position="37"/>
        <end position="48"/>
    </location>
</feature>
<feature type="region of interest" description="Disordered" evidence="1">
    <location>
        <begin position="1"/>
        <end position="55"/>
    </location>
</feature>
<keyword evidence="3" id="KW-1185">Reference proteome</keyword>
<reference evidence="2" key="1">
    <citation type="submission" date="2020-09" db="EMBL/GenBank/DDBJ databases">
        <title>Genome-Enabled Discovery of Anthraquinone Biosynthesis in Senna tora.</title>
        <authorList>
            <person name="Kang S.-H."/>
            <person name="Pandey R.P."/>
            <person name="Lee C.-M."/>
            <person name="Sim J.-S."/>
            <person name="Jeong J.-T."/>
            <person name="Choi B.-S."/>
            <person name="Jung M."/>
            <person name="Ginzburg D."/>
            <person name="Zhao K."/>
            <person name="Won S.Y."/>
            <person name="Oh T.-J."/>
            <person name="Yu Y."/>
            <person name="Kim N.-H."/>
            <person name="Lee O.R."/>
            <person name="Lee T.-H."/>
            <person name="Bashyal P."/>
            <person name="Kim T.-S."/>
            <person name="Lee W.-H."/>
            <person name="Kawkins C."/>
            <person name="Kim C.-K."/>
            <person name="Kim J.S."/>
            <person name="Ahn B.O."/>
            <person name="Rhee S.Y."/>
            <person name="Sohng J.K."/>
        </authorList>
    </citation>
    <scope>NUCLEOTIDE SEQUENCE</scope>
    <source>
        <tissue evidence="2">Leaf</tissue>
    </source>
</reference>
<dbReference type="AlphaFoldDB" id="A0A834T2B6"/>
<feature type="compositionally biased region" description="Polar residues" evidence="1">
    <location>
        <begin position="1"/>
        <end position="10"/>
    </location>
</feature>
<sequence>MKRATTSDQPQLVEAQCHRHSHSMVVDINDNTKHVPSANASSSSSSKAQVIHKQEASSSFMLPDLNLPVDEDLASISIHGLS</sequence>